<dbReference type="EMBL" id="CAJNOW010017988">
    <property type="protein sequence ID" value="CAF1661821.1"/>
    <property type="molecule type" value="Genomic_DNA"/>
</dbReference>
<feature type="transmembrane region" description="Helical" evidence="1">
    <location>
        <begin position="32"/>
        <end position="61"/>
    </location>
</feature>
<dbReference type="Proteomes" id="UP000663834">
    <property type="component" value="Unassembled WGS sequence"/>
</dbReference>
<dbReference type="AlphaFoldDB" id="A0A816FI11"/>
<evidence type="ECO:0000313" key="2">
    <source>
        <dbReference type="EMBL" id="CAF1661821.1"/>
    </source>
</evidence>
<evidence type="ECO:0000256" key="1">
    <source>
        <dbReference type="SAM" id="Phobius"/>
    </source>
</evidence>
<dbReference type="OrthoDB" id="5402602at2759"/>
<organism evidence="2 3">
    <name type="scientific">Rotaria magnacalcarata</name>
    <dbReference type="NCBI Taxonomy" id="392030"/>
    <lineage>
        <taxon>Eukaryota</taxon>
        <taxon>Metazoa</taxon>
        <taxon>Spiralia</taxon>
        <taxon>Gnathifera</taxon>
        <taxon>Rotifera</taxon>
        <taxon>Eurotatoria</taxon>
        <taxon>Bdelloidea</taxon>
        <taxon>Philodinida</taxon>
        <taxon>Philodinidae</taxon>
        <taxon>Rotaria</taxon>
    </lineage>
</organism>
<proteinExistence type="predicted"/>
<evidence type="ECO:0000313" key="3">
    <source>
        <dbReference type="Proteomes" id="UP000663834"/>
    </source>
</evidence>
<name>A0A816FI11_9BILA</name>
<keyword evidence="1" id="KW-1133">Transmembrane helix</keyword>
<keyword evidence="1" id="KW-0812">Transmembrane</keyword>
<feature type="transmembrane region" description="Helical" evidence="1">
    <location>
        <begin position="7"/>
        <end position="26"/>
    </location>
</feature>
<gene>
    <name evidence="2" type="ORF">KQP761_LOCUS32219</name>
</gene>
<sequence length="84" mass="9647">MGICGALGIASVWTLVLFVFMNSLTIGKYGFLFVSVFLTLLKFSLIYALIWIECIIVFYMLSIHKKPQFTYILYSISKTLTMPY</sequence>
<reference evidence="2" key="1">
    <citation type="submission" date="2021-02" db="EMBL/GenBank/DDBJ databases">
        <authorList>
            <person name="Nowell W R."/>
        </authorList>
    </citation>
    <scope>NUCLEOTIDE SEQUENCE</scope>
</reference>
<comment type="caution">
    <text evidence="2">The sequence shown here is derived from an EMBL/GenBank/DDBJ whole genome shotgun (WGS) entry which is preliminary data.</text>
</comment>
<accession>A0A816FI11</accession>
<feature type="non-terminal residue" evidence="2">
    <location>
        <position position="84"/>
    </location>
</feature>
<keyword evidence="1" id="KW-0472">Membrane</keyword>
<protein>
    <submittedName>
        <fullName evidence="2">Uncharacterized protein</fullName>
    </submittedName>
</protein>